<accession>A0ABQ3B2H3</accession>
<dbReference type="RefSeq" id="WP_189576098.1">
    <property type="nucleotide sequence ID" value="NZ_BMXV01000004.1"/>
</dbReference>
<dbReference type="Pfam" id="PF20046">
    <property type="entry name" value="DUF6448"/>
    <property type="match status" value="1"/>
</dbReference>
<dbReference type="Proteomes" id="UP000601597">
    <property type="component" value="Unassembled WGS sequence"/>
</dbReference>
<reference evidence="2" key="1">
    <citation type="journal article" date="2019" name="Int. J. Syst. Evol. Microbiol.">
        <title>The Global Catalogue of Microorganisms (GCM) 10K type strain sequencing project: providing services to taxonomists for standard genome sequencing and annotation.</title>
        <authorList>
            <consortium name="The Broad Institute Genomics Platform"/>
            <consortium name="The Broad Institute Genome Sequencing Center for Infectious Disease"/>
            <person name="Wu L."/>
            <person name="Ma J."/>
        </authorList>
    </citation>
    <scope>NUCLEOTIDE SEQUENCE [LARGE SCALE GENOMIC DNA]</scope>
    <source>
        <strain evidence="2">KCTC 22280</strain>
    </source>
</reference>
<evidence type="ECO:0000313" key="2">
    <source>
        <dbReference type="Proteomes" id="UP000601597"/>
    </source>
</evidence>
<sequence>MPPHCDTVDGPVVTAARDALETQDVTKVFPWISKDKEEEVRQAFEKTLNVRKNGDEARELADYWFFETCVRVHRLMEGEPYTGLKPAGLDEGPAVRTVDECIETGSVEDLLSLLQEAVDEGIRQRFNESMEKKAQAGESVDAARDWVRSYIDFVHQAKAIYDIAKGEASHEEG</sequence>
<name>A0ABQ3B2H3_9GAMM</name>
<evidence type="ECO:0000313" key="1">
    <source>
        <dbReference type="EMBL" id="GGY73499.1"/>
    </source>
</evidence>
<protein>
    <submittedName>
        <fullName evidence="1">Uncharacterized protein</fullName>
    </submittedName>
</protein>
<keyword evidence="2" id="KW-1185">Reference proteome</keyword>
<dbReference type="EMBL" id="BMXV01000004">
    <property type="protein sequence ID" value="GGY73499.1"/>
    <property type="molecule type" value="Genomic_DNA"/>
</dbReference>
<organism evidence="1 2">
    <name type="scientific">Marinobacter zhanjiangensis</name>
    <dbReference type="NCBI Taxonomy" id="578215"/>
    <lineage>
        <taxon>Bacteria</taxon>
        <taxon>Pseudomonadati</taxon>
        <taxon>Pseudomonadota</taxon>
        <taxon>Gammaproteobacteria</taxon>
        <taxon>Pseudomonadales</taxon>
        <taxon>Marinobacteraceae</taxon>
        <taxon>Marinobacter</taxon>
    </lineage>
</organism>
<proteinExistence type="predicted"/>
<gene>
    <name evidence="1" type="ORF">GCM10007071_20870</name>
</gene>
<dbReference type="InterPro" id="IPR045613">
    <property type="entry name" value="DUF6448"/>
</dbReference>
<comment type="caution">
    <text evidence="1">The sequence shown here is derived from an EMBL/GenBank/DDBJ whole genome shotgun (WGS) entry which is preliminary data.</text>
</comment>